<dbReference type="RefSeq" id="WP_256710102.1">
    <property type="nucleotide sequence ID" value="NZ_CP101914.1"/>
</dbReference>
<keyword evidence="3" id="KW-1185">Reference proteome</keyword>
<protein>
    <submittedName>
        <fullName evidence="2">Uncharacterized protein</fullName>
    </submittedName>
</protein>
<evidence type="ECO:0000256" key="1">
    <source>
        <dbReference type="SAM" id="MobiDB-lite"/>
    </source>
</evidence>
<evidence type="ECO:0000313" key="3">
    <source>
        <dbReference type="Proteomes" id="UP001059773"/>
    </source>
</evidence>
<gene>
    <name evidence="2" type="ORF">NP439_11470</name>
</gene>
<proteinExistence type="predicted"/>
<feature type="region of interest" description="Disordered" evidence="1">
    <location>
        <begin position="1"/>
        <end position="49"/>
    </location>
</feature>
<sequence length="246" mass="28123">MEQNVTQWANKQYEQQKEKSYLDQMQESQTNELHNQSKNQNSNDESGDIVWKKGDKEISQGKEVNLEDLKKLGDLKSDTINGHEVNYMVKDGELIIFKDNPNLTYFTEKGKQGNFNYWTGFPTFLYANFKGTQGLKKAGDYGVEKINKALNWTPNFQNKGTEVGGFFKYGAGYMTQHGIPLWSEIIGTPVPKTGSSEVILYISEDDGETWDGKVRFEVDSEGVVTPNDFSNQDWKEVLKKAFIPNW</sequence>
<reference evidence="2" key="1">
    <citation type="submission" date="2022-07" db="EMBL/GenBank/DDBJ databases">
        <title>FELIX.</title>
        <authorList>
            <person name="Wan K.H."/>
            <person name="Park S."/>
            <person name="Lawrence Q."/>
            <person name="Eichenberger J.P."/>
            <person name="Booth B.W."/>
            <person name="Piaggio A.J."/>
            <person name="Chandler J.C."/>
            <person name="Franklin A.B."/>
            <person name="Celniker S.E."/>
        </authorList>
    </citation>
    <scope>NUCLEOTIDE SEQUENCE</scope>
    <source>
        <strain evidence="2">QA-1986 374</strain>
    </source>
</reference>
<evidence type="ECO:0000313" key="2">
    <source>
        <dbReference type="EMBL" id="UUI05215.1"/>
    </source>
</evidence>
<dbReference type="Proteomes" id="UP001059773">
    <property type="component" value="Chromosome"/>
</dbReference>
<feature type="compositionally biased region" description="Polar residues" evidence="1">
    <location>
        <begin position="23"/>
        <end position="44"/>
    </location>
</feature>
<organism evidence="2 3">
    <name type="scientific">Oceanobacillus jeddahense</name>
    <dbReference type="NCBI Taxonomy" id="1462527"/>
    <lineage>
        <taxon>Bacteria</taxon>
        <taxon>Bacillati</taxon>
        <taxon>Bacillota</taxon>
        <taxon>Bacilli</taxon>
        <taxon>Bacillales</taxon>
        <taxon>Bacillaceae</taxon>
        <taxon>Oceanobacillus</taxon>
    </lineage>
</organism>
<feature type="compositionally biased region" description="Polar residues" evidence="1">
    <location>
        <begin position="1"/>
        <end position="13"/>
    </location>
</feature>
<accession>A0ABY5JZL0</accession>
<name>A0ABY5JZL0_9BACI</name>
<dbReference type="EMBL" id="CP101914">
    <property type="protein sequence ID" value="UUI05215.1"/>
    <property type="molecule type" value="Genomic_DNA"/>
</dbReference>